<dbReference type="EMBL" id="JBHULZ010000041">
    <property type="protein sequence ID" value="MFD2698145.1"/>
    <property type="molecule type" value="Genomic_DNA"/>
</dbReference>
<dbReference type="PANTHER" id="PTHR21024">
    <property type="entry name" value="GROWTH HORMONE-INDUCIBLE SOLUBLE PROTEIN-RELATED"/>
    <property type="match status" value="1"/>
</dbReference>
<keyword evidence="5" id="KW-1185">Reference proteome</keyword>
<dbReference type="Proteomes" id="UP001597357">
    <property type="component" value="Unassembled WGS sequence"/>
</dbReference>
<reference evidence="5" key="1">
    <citation type="journal article" date="2019" name="Int. J. Syst. Evol. Microbiol.">
        <title>The Global Catalogue of Microorganisms (GCM) 10K type strain sequencing project: providing services to taxonomists for standard genome sequencing and annotation.</title>
        <authorList>
            <consortium name="The Broad Institute Genomics Platform"/>
            <consortium name="The Broad Institute Genome Sequencing Center for Infectious Disease"/>
            <person name="Wu L."/>
            <person name="Ma J."/>
        </authorList>
    </citation>
    <scope>NUCLEOTIDE SEQUENCE [LARGE SCALE GENOMIC DNA]</scope>
    <source>
        <strain evidence="5">KCTC 42255</strain>
    </source>
</reference>
<feature type="compositionally biased region" description="Polar residues" evidence="2">
    <location>
        <begin position="985"/>
        <end position="999"/>
    </location>
</feature>
<dbReference type="PANTHER" id="PTHR21024:SF0">
    <property type="entry name" value="ELECTRON TRANSFER FLAVOPROTEIN REGULATORY FACTOR 1"/>
    <property type="match status" value="1"/>
</dbReference>
<feature type="compositionally biased region" description="Low complexity" evidence="2">
    <location>
        <begin position="739"/>
        <end position="750"/>
    </location>
</feature>
<evidence type="ECO:0000256" key="2">
    <source>
        <dbReference type="SAM" id="MobiDB-lite"/>
    </source>
</evidence>
<feature type="compositionally biased region" description="Low complexity" evidence="2">
    <location>
        <begin position="909"/>
        <end position="925"/>
    </location>
</feature>
<dbReference type="RefSeq" id="WP_379047222.1">
    <property type="nucleotide sequence ID" value="NZ_JBHULZ010000041.1"/>
</dbReference>
<feature type="transmembrane region" description="Helical" evidence="3">
    <location>
        <begin position="58"/>
        <end position="79"/>
    </location>
</feature>
<feature type="region of interest" description="Disordered" evidence="2">
    <location>
        <begin position="733"/>
        <end position="770"/>
    </location>
</feature>
<evidence type="ECO:0000313" key="4">
    <source>
        <dbReference type="EMBL" id="MFD2698145.1"/>
    </source>
</evidence>
<feature type="region of interest" description="Disordered" evidence="2">
    <location>
        <begin position="943"/>
        <end position="1002"/>
    </location>
</feature>
<feature type="region of interest" description="Disordered" evidence="2">
    <location>
        <begin position="909"/>
        <end position="931"/>
    </location>
</feature>
<organism evidence="4 5">
    <name type="scientific">Mesonia sediminis</name>
    <dbReference type="NCBI Taxonomy" id="1703946"/>
    <lineage>
        <taxon>Bacteria</taxon>
        <taxon>Pseudomonadati</taxon>
        <taxon>Bacteroidota</taxon>
        <taxon>Flavobacteriia</taxon>
        <taxon>Flavobacteriales</taxon>
        <taxon>Flavobacteriaceae</taxon>
        <taxon>Mesonia</taxon>
    </lineage>
</organism>
<feature type="compositionally biased region" description="Basic and acidic residues" evidence="2">
    <location>
        <begin position="947"/>
        <end position="974"/>
    </location>
</feature>
<keyword evidence="1" id="KW-0175">Coiled coil</keyword>
<keyword evidence="3" id="KW-0472">Membrane</keyword>
<proteinExistence type="predicted"/>
<feature type="transmembrane region" description="Helical" evidence="3">
    <location>
        <begin position="154"/>
        <end position="171"/>
    </location>
</feature>
<keyword evidence="3" id="KW-0812">Transmembrane</keyword>
<feature type="transmembrane region" description="Helical" evidence="3">
    <location>
        <begin position="26"/>
        <end position="46"/>
    </location>
</feature>
<comment type="caution">
    <text evidence="4">The sequence shown here is derived from an EMBL/GenBank/DDBJ whole genome shotgun (WGS) entry which is preliminary data.</text>
</comment>
<feature type="coiled-coil region" evidence="1">
    <location>
        <begin position="1063"/>
        <end position="1098"/>
    </location>
</feature>
<evidence type="ECO:0000256" key="3">
    <source>
        <dbReference type="SAM" id="Phobius"/>
    </source>
</evidence>
<accession>A0ABW5SFH5</accession>
<dbReference type="InterPro" id="IPR052000">
    <property type="entry name" value="ETFRF1"/>
</dbReference>
<protein>
    <recommendedName>
        <fullName evidence="6">DUF4175 family protein</fullName>
    </recommendedName>
</protein>
<keyword evidence="3" id="KW-1133">Transmembrane helix</keyword>
<gene>
    <name evidence="4" type="ORF">ACFSQ0_09100</name>
</gene>
<name>A0ABW5SFH5_9FLAO</name>
<evidence type="ECO:0000313" key="5">
    <source>
        <dbReference type="Proteomes" id="UP001597357"/>
    </source>
</evidence>
<evidence type="ECO:0000256" key="1">
    <source>
        <dbReference type="SAM" id="Coils"/>
    </source>
</evidence>
<feature type="compositionally biased region" description="Low complexity" evidence="2">
    <location>
        <begin position="758"/>
        <end position="770"/>
    </location>
</feature>
<sequence>MEHFRVIEKKLTQFIRRYYTNELIKGILLFFSIGILYFLGVVFLEYTLWLNPFIRKFLFWIFIGVEAILLFKLVGIPLLQLFRLRQGISYEEASRLIGIHFTEVDDKLLNLLQLQNKLSKEDSKLLIASIEQKAIELKPIPFQQAINFKSSLSYAKWAILPALIFTIIYVTDSLDSFNQSYARVVQYNQEFTPPAPFEFSIDKNQLQHFEKESFTLEVKVHGKLLPESVHLLVKDKKQLLKKIDQNTFTFHFDNLTENLSFKLGANGFYSKTYDLLVRPVPKLVDFKMQLQYPAYLNRSEETISGTGNAKVPEGTSIKWLLKTENTENVCLKTKDTVVSLANDTDLFHFNRRNIKAALSYEVFTSNAFIEAYERMNYKIEVVKDELPRIKMQRQIDSLETDNWYFKGSIHDDHGLTQLALVIYPINQREEIKAIPIAFTGENFAEFYYDFPNGLDLTPGTAYQFYFEVKDNDELNGFKRARSEVYNYRVKSEKEKEKQSLTEQKQAISGMSESLNEMQKQQVNWNNLKDDQREKAQLTYQDKQRLKDLAEREKQQNEMMEKFAKSLEKELNKNEKNSLLKEALKERLNEVNKDRKKDDNLLKELEKYQDKIRKDRLDEKMEKLGQNNLTQQKKLAELLELTKRFYVEQKAEQLAADLKELADKQNELSYKKEENTAEEQKELNDEFEEWQKNIDQLHKENDALIKPLKLERSEVLERSIKKDQELAENILEEQKENTENQEQSQQNSNQSKAEKKQRQAAQKMQQMGQKMHQMMQSGAQEQMQEDAAMLERLLHNLLRFSFSQEDLIQQSEEFKVQNALLEGIRTQQKLKENFKHIDDSLFALASRNPMISPKIDEVITSINSNVDKALSRLAENEVNYASANMQYVFKGANDLANMLAQSLDQMQSAMQMMGQGKSGQGKPKPGQGKGQDGEFQLETIIKKQGQLGKKEGNKPGSKQEGKQGQKGQEGQKGEQEGAGAQGESGHSNSEQGKDGTSGSLGDSEKMSKEIFEIYKQQQALRFQLEDVLESFNMDKETNLLLKKMKEVEKKILTQGYTEETGRRMREIQHQLIQVKGALVEQEQENRRTATTNEKEFRNELDRLPLKAKEYFQMDDILNRQSLPLQPKYEEKVRNYFKNTNDSF</sequence>
<evidence type="ECO:0008006" key="6">
    <source>
        <dbReference type="Google" id="ProtNLM"/>
    </source>
</evidence>